<dbReference type="STRING" id="1245469.S58_43200"/>
<feature type="transmembrane region" description="Helical" evidence="1">
    <location>
        <begin position="48"/>
        <end position="67"/>
    </location>
</feature>
<sequence length="72" mass="7969">MSQVIQRKTADVASPRWPRALRRGPMETVATILIAAGVLMLLQPFALVLYTYSFVITLAGVVMFTIVSKFPD</sequence>
<keyword evidence="1" id="KW-0472">Membrane</keyword>
<dbReference type="PATRIC" id="fig|1245469.3.peg.4422"/>
<reference evidence="2 3" key="1">
    <citation type="journal article" date="2013" name="Appl. Environ. Microbiol.">
        <title>Genome analysis suggests that the soil oligotrophic bacterium Agromonas oligotrophica (Bradyrhizobium oligotrophicum) is a nitrogen-fixing symbiont of Aeschynomene indica.</title>
        <authorList>
            <person name="Okubo T."/>
            <person name="Fukushima S."/>
            <person name="Itakura M."/>
            <person name="Oshima K."/>
            <person name="Longtonglang A."/>
            <person name="Teaumroong N."/>
            <person name="Mitsui H."/>
            <person name="Hattori M."/>
            <person name="Hattori R."/>
            <person name="Hattori T."/>
            <person name="Minamisawa K."/>
        </authorList>
    </citation>
    <scope>NUCLEOTIDE SEQUENCE [LARGE SCALE GENOMIC DNA]</scope>
    <source>
        <strain evidence="2 3">S58</strain>
    </source>
</reference>
<proteinExistence type="predicted"/>
<protein>
    <submittedName>
        <fullName evidence="2">Uncharacterized protein</fullName>
    </submittedName>
</protein>
<feature type="transmembrane region" description="Helical" evidence="1">
    <location>
        <begin position="24"/>
        <end position="42"/>
    </location>
</feature>
<dbReference type="OrthoDB" id="9807249at2"/>
<dbReference type="Proteomes" id="UP000011841">
    <property type="component" value="Chromosome"/>
</dbReference>
<evidence type="ECO:0000313" key="3">
    <source>
        <dbReference type="Proteomes" id="UP000011841"/>
    </source>
</evidence>
<keyword evidence="1" id="KW-0812">Transmembrane</keyword>
<evidence type="ECO:0000313" key="2">
    <source>
        <dbReference type="EMBL" id="BAM90305.1"/>
    </source>
</evidence>
<dbReference type="EMBL" id="AP012603">
    <property type="protein sequence ID" value="BAM90305.1"/>
    <property type="molecule type" value="Genomic_DNA"/>
</dbReference>
<keyword evidence="3" id="KW-1185">Reference proteome</keyword>
<dbReference type="AlphaFoldDB" id="M4ZVD7"/>
<gene>
    <name evidence="2" type="ORF">S58_43200</name>
</gene>
<organism evidence="2 3">
    <name type="scientific">Bradyrhizobium oligotrophicum S58</name>
    <dbReference type="NCBI Taxonomy" id="1245469"/>
    <lineage>
        <taxon>Bacteria</taxon>
        <taxon>Pseudomonadati</taxon>
        <taxon>Pseudomonadota</taxon>
        <taxon>Alphaproteobacteria</taxon>
        <taxon>Hyphomicrobiales</taxon>
        <taxon>Nitrobacteraceae</taxon>
        <taxon>Bradyrhizobium</taxon>
    </lineage>
</organism>
<evidence type="ECO:0000256" key="1">
    <source>
        <dbReference type="SAM" id="Phobius"/>
    </source>
</evidence>
<dbReference type="GeneID" id="301818115"/>
<keyword evidence="1" id="KW-1133">Transmembrane helix</keyword>
<dbReference type="KEGG" id="aol:S58_43200"/>
<dbReference type="RefSeq" id="WP_015667411.1">
    <property type="nucleotide sequence ID" value="NC_020453.1"/>
</dbReference>
<accession>M4ZVD7</accession>
<name>M4ZVD7_9BRAD</name>
<dbReference type="eggNOG" id="ENOG50338HM">
    <property type="taxonomic scope" value="Bacteria"/>
</dbReference>
<dbReference type="HOGENOM" id="CLU_203279_0_0_5"/>